<dbReference type="PANTHER" id="PTHR30146:SF33">
    <property type="entry name" value="TRANSCRIPTIONAL REGULATOR"/>
    <property type="match status" value="1"/>
</dbReference>
<dbReference type="PROSITE" id="PS50932">
    <property type="entry name" value="HTH_LACI_2"/>
    <property type="match status" value="1"/>
</dbReference>
<dbReference type="SMART" id="SM00354">
    <property type="entry name" value="HTH_LACI"/>
    <property type="match status" value="1"/>
</dbReference>
<keyword evidence="6" id="KW-1185">Reference proteome</keyword>
<gene>
    <name evidence="5" type="ORF">BF17_22445</name>
</gene>
<dbReference type="PROSITE" id="PS00356">
    <property type="entry name" value="HTH_LACI_1"/>
    <property type="match status" value="1"/>
</dbReference>
<dbReference type="Proteomes" id="UP000019439">
    <property type="component" value="Chromosome"/>
</dbReference>
<evidence type="ECO:0000256" key="1">
    <source>
        <dbReference type="ARBA" id="ARBA00023015"/>
    </source>
</evidence>
<dbReference type="InterPro" id="IPR046335">
    <property type="entry name" value="LacI/GalR-like_sensor"/>
</dbReference>
<dbReference type="Pfam" id="PF00356">
    <property type="entry name" value="LacI"/>
    <property type="match status" value="1"/>
</dbReference>
<sequence>MQLEVWRVYKFVIWQVYNIWQVYALYCRGQFEWSGFSRQGISMEKTRKRRNTGRVTLQEVADYAGVGSMTVSRALRTPEQVSDKLREKIEQAVEKLGYIPNRAAGALASGHSDTVAVLIPSLTDKASSRFMQALQQILNKNEFQLLLGCHEYNQRKEAEILMTLLQSHPAAVVIFGSQLADKTYQILERTNIPTVNVVGSYFKGAKITLEAAFFESAYELTRHLLERGYQHIGYLGAHRDNQLQRQQLNGWHKSMLEHYKNADQTVTTPDAASLQFGRYALTEILLRQPELDAVICSHEDIALGVLFECQRRLLKIPGGIAVACLDGSESCDQTHPTLTSMRIDYKKMGKEAGKMLIDMLNEDETGVKRAPLSQSFNYKFEPRQST</sequence>
<organism evidence="5 6">
    <name type="scientific">Yersinia similis</name>
    <dbReference type="NCBI Taxonomy" id="367190"/>
    <lineage>
        <taxon>Bacteria</taxon>
        <taxon>Pseudomonadati</taxon>
        <taxon>Pseudomonadota</taxon>
        <taxon>Gammaproteobacteria</taxon>
        <taxon>Enterobacterales</taxon>
        <taxon>Yersiniaceae</taxon>
        <taxon>Yersinia</taxon>
    </lineage>
</organism>
<dbReference type="InterPro" id="IPR000843">
    <property type="entry name" value="HTH_LacI"/>
</dbReference>
<evidence type="ECO:0000256" key="2">
    <source>
        <dbReference type="ARBA" id="ARBA00023125"/>
    </source>
</evidence>
<dbReference type="Gene3D" id="1.10.260.40">
    <property type="entry name" value="lambda repressor-like DNA-binding domains"/>
    <property type="match status" value="1"/>
</dbReference>
<feature type="domain" description="HTH lacI-type" evidence="4">
    <location>
        <begin position="55"/>
        <end position="109"/>
    </location>
</feature>
<keyword evidence="1" id="KW-0805">Transcription regulation</keyword>
<name>A0ABN4CSC5_9GAMM</name>
<evidence type="ECO:0000256" key="3">
    <source>
        <dbReference type="ARBA" id="ARBA00023163"/>
    </source>
</evidence>
<dbReference type="InterPro" id="IPR028082">
    <property type="entry name" value="Peripla_BP_I"/>
</dbReference>
<dbReference type="PANTHER" id="PTHR30146">
    <property type="entry name" value="LACI-RELATED TRANSCRIPTIONAL REPRESSOR"/>
    <property type="match status" value="1"/>
</dbReference>
<keyword evidence="2" id="KW-0238">DNA-binding</keyword>
<dbReference type="SUPFAM" id="SSF53822">
    <property type="entry name" value="Periplasmic binding protein-like I"/>
    <property type="match status" value="1"/>
</dbReference>
<protein>
    <submittedName>
        <fullName evidence="5">LacI family transcriptional regulator</fullName>
    </submittedName>
</protein>
<dbReference type="Pfam" id="PF13377">
    <property type="entry name" value="Peripla_BP_3"/>
    <property type="match status" value="1"/>
</dbReference>
<keyword evidence="3" id="KW-0804">Transcription</keyword>
<evidence type="ECO:0000259" key="4">
    <source>
        <dbReference type="PROSITE" id="PS50932"/>
    </source>
</evidence>
<proteinExistence type="predicted"/>
<dbReference type="CDD" id="cd01575">
    <property type="entry name" value="PBP1_GntR"/>
    <property type="match status" value="1"/>
</dbReference>
<evidence type="ECO:0000313" key="6">
    <source>
        <dbReference type="Proteomes" id="UP000019439"/>
    </source>
</evidence>
<dbReference type="Gene3D" id="3.40.50.2300">
    <property type="match status" value="2"/>
</dbReference>
<accession>A0ABN4CSC5</accession>
<dbReference type="EMBL" id="CP007230">
    <property type="protein sequence ID" value="AHK21705.1"/>
    <property type="molecule type" value="Genomic_DNA"/>
</dbReference>
<dbReference type="SUPFAM" id="SSF47413">
    <property type="entry name" value="lambda repressor-like DNA-binding domains"/>
    <property type="match status" value="1"/>
</dbReference>
<evidence type="ECO:0000313" key="5">
    <source>
        <dbReference type="EMBL" id="AHK21705.1"/>
    </source>
</evidence>
<dbReference type="CDD" id="cd01392">
    <property type="entry name" value="HTH_LacI"/>
    <property type="match status" value="1"/>
</dbReference>
<reference evidence="5 6" key="1">
    <citation type="journal article" date="2014" name="Genome Announc.">
        <title>Genome Sequence of Yersinia similis Y228T, a Member of the Yersinia pseudotuberculosis Complex.</title>
        <authorList>
            <person name="Sprague L.D."/>
            <person name="Neubauer H."/>
        </authorList>
    </citation>
    <scope>NUCLEOTIDE SEQUENCE [LARGE SCALE GENOMIC DNA]</scope>
    <source>
        <strain evidence="5 6">228</strain>
    </source>
</reference>
<dbReference type="InterPro" id="IPR010982">
    <property type="entry name" value="Lambda_DNA-bd_dom_sf"/>
</dbReference>